<dbReference type="InterPro" id="IPR006501">
    <property type="entry name" value="Pectinesterase_inhib_dom"/>
</dbReference>
<dbReference type="Gene3D" id="1.20.140.40">
    <property type="entry name" value="Invertase/pectin methylesterase inhibitor family protein"/>
    <property type="match status" value="1"/>
</dbReference>
<dbReference type="InterPro" id="IPR035513">
    <property type="entry name" value="Invertase/methylesterase_inhib"/>
</dbReference>
<dbReference type="GO" id="GO:0004857">
    <property type="term" value="F:enzyme inhibitor activity"/>
    <property type="evidence" value="ECO:0007669"/>
    <property type="project" value="InterPro"/>
</dbReference>
<dbReference type="PANTHER" id="PTHR31080:SF296">
    <property type="entry name" value="OS05G0360900 PROTEIN"/>
    <property type="match status" value="1"/>
</dbReference>
<dbReference type="PANTHER" id="PTHR31080">
    <property type="entry name" value="PECTINESTERASE INHIBITOR-LIKE"/>
    <property type="match status" value="1"/>
</dbReference>
<evidence type="ECO:0000313" key="3">
    <source>
        <dbReference type="EMBL" id="CAH9086222.1"/>
    </source>
</evidence>
<evidence type="ECO:0000256" key="1">
    <source>
        <dbReference type="ARBA" id="ARBA00022729"/>
    </source>
</evidence>
<comment type="caution">
    <text evidence="3">The sequence shown here is derived from an EMBL/GenBank/DDBJ whole genome shotgun (WGS) entry which is preliminary data.</text>
</comment>
<dbReference type="Proteomes" id="UP001152484">
    <property type="component" value="Unassembled WGS sequence"/>
</dbReference>
<sequence>MKMMSNELKYSASPLMSIIITTQLIIMVLFCSGDVCAAEWLSSSSSSSVSAAAASCYRKFVYDACNMEEFINKSLCGETLTPYADYIKGSRRRLAQAALTHSKAQVRDAADFLLDELLQPKAPAATDENAVDLSSKGAMSDCQEQIADAEDQYIPSLAELAKAQPSNKMAFITHTGNAQTWISAALTYFTTCLDGLGGPQAAAAAAAAASSVPSAQAQLINRVYLAANLTEISLAFINRFAHSPTKSCSQYK</sequence>
<feature type="domain" description="Pectinesterase inhibitor" evidence="2">
    <location>
        <begin position="56"/>
        <end position="236"/>
    </location>
</feature>
<keyword evidence="1" id="KW-0732">Signal</keyword>
<keyword evidence="4" id="KW-1185">Reference proteome</keyword>
<proteinExistence type="predicted"/>
<organism evidence="3 4">
    <name type="scientific">Cuscuta europaea</name>
    <name type="common">European dodder</name>
    <dbReference type="NCBI Taxonomy" id="41803"/>
    <lineage>
        <taxon>Eukaryota</taxon>
        <taxon>Viridiplantae</taxon>
        <taxon>Streptophyta</taxon>
        <taxon>Embryophyta</taxon>
        <taxon>Tracheophyta</taxon>
        <taxon>Spermatophyta</taxon>
        <taxon>Magnoliopsida</taxon>
        <taxon>eudicotyledons</taxon>
        <taxon>Gunneridae</taxon>
        <taxon>Pentapetalae</taxon>
        <taxon>asterids</taxon>
        <taxon>lamiids</taxon>
        <taxon>Solanales</taxon>
        <taxon>Convolvulaceae</taxon>
        <taxon>Cuscuteae</taxon>
        <taxon>Cuscuta</taxon>
        <taxon>Cuscuta subgen. Cuscuta</taxon>
    </lineage>
</organism>
<reference evidence="3" key="1">
    <citation type="submission" date="2022-07" db="EMBL/GenBank/DDBJ databases">
        <authorList>
            <person name="Macas J."/>
            <person name="Novak P."/>
            <person name="Neumann P."/>
        </authorList>
    </citation>
    <scope>NUCLEOTIDE SEQUENCE</scope>
</reference>
<dbReference type="SUPFAM" id="SSF101148">
    <property type="entry name" value="Plant invertase/pectin methylesterase inhibitor"/>
    <property type="match status" value="1"/>
</dbReference>
<dbReference type="AlphaFoldDB" id="A0A9P0Z488"/>
<dbReference type="InterPro" id="IPR051955">
    <property type="entry name" value="PME_Inhibitor"/>
</dbReference>
<dbReference type="CDD" id="cd15798">
    <property type="entry name" value="PMEI-like_3"/>
    <property type="match status" value="1"/>
</dbReference>
<name>A0A9P0Z488_CUSEU</name>
<dbReference type="EMBL" id="CAMAPE010000019">
    <property type="protein sequence ID" value="CAH9086222.1"/>
    <property type="molecule type" value="Genomic_DNA"/>
</dbReference>
<dbReference type="SMART" id="SM00856">
    <property type="entry name" value="PMEI"/>
    <property type="match status" value="1"/>
</dbReference>
<protein>
    <recommendedName>
        <fullName evidence="2">Pectinesterase inhibitor domain-containing protein</fullName>
    </recommendedName>
</protein>
<gene>
    <name evidence="3" type="ORF">CEURO_LOCUS9524</name>
</gene>
<evidence type="ECO:0000313" key="4">
    <source>
        <dbReference type="Proteomes" id="UP001152484"/>
    </source>
</evidence>
<accession>A0A9P0Z488</accession>
<dbReference type="NCBIfam" id="TIGR01614">
    <property type="entry name" value="PME_inhib"/>
    <property type="match status" value="1"/>
</dbReference>
<evidence type="ECO:0000259" key="2">
    <source>
        <dbReference type="SMART" id="SM00856"/>
    </source>
</evidence>
<dbReference type="OrthoDB" id="1430376at2759"/>
<dbReference type="Pfam" id="PF04043">
    <property type="entry name" value="PMEI"/>
    <property type="match status" value="1"/>
</dbReference>